<feature type="coiled-coil region" evidence="1">
    <location>
        <begin position="308"/>
        <end position="335"/>
    </location>
</feature>
<comment type="caution">
    <text evidence="4">The sequence shown here is derived from an EMBL/GenBank/DDBJ whole genome shotgun (WGS) entry which is preliminary data.</text>
</comment>
<dbReference type="RefSeq" id="WP_313983532.1">
    <property type="nucleotide sequence ID" value="NZ_JASJOS010000011.1"/>
</dbReference>
<gene>
    <name evidence="4" type="ORF">QNI16_23775</name>
</gene>
<dbReference type="EMBL" id="JASJOS010000011">
    <property type="protein sequence ID" value="MDJ1483538.1"/>
    <property type="molecule type" value="Genomic_DNA"/>
</dbReference>
<dbReference type="AlphaFoldDB" id="A0AAE3QUC9"/>
<evidence type="ECO:0000313" key="5">
    <source>
        <dbReference type="Proteomes" id="UP001241110"/>
    </source>
</evidence>
<feature type="region of interest" description="Disordered" evidence="2">
    <location>
        <begin position="263"/>
        <end position="306"/>
    </location>
</feature>
<keyword evidence="3" id="KW-0732">Signal</keyword>
<feature type="compositionally biased region" description="Basic and acidic residues" evidence="2">
    <location>
        <begin position="263"/>
        <end position="290"/>
    </location>
</feature>
<feature type="signal peptide" evidence="3">
    <location>
        <begin position="1"/>
        <end position="22"/>
    </location>
</feature>
<accession>A0AAE3QUC9</accession>
<protein>
    <submittedName>
        <fullName evidence="4">Uncharacterized protein</fullName>
    </submittedName>
</protein>
<dbReference type="Proteomes" id="UP001241110">
    <property type="component" value="Unassembled WGS sequence"/>
</dbReference>
<feature type="coiled-coil region" evidence="1">
    <location>
        <begin position="142"/>
        <end position="183"/>
    </location>
</feature>
<evidence type="ECO:0000256" key="2">
    <source>
        <dbReference type="SAM" id="MobiDB-lite"/>
    </source>
</evidence>
<reference evidence="4" key="1">
    <citation type="submission" date="2023-05" db="EMBL/GenBank/DDBJ databases">
        <authorList>
            <person name="Zhang X."/>
        </authorList>
    </citation>
    <scope>NUCLEOTIDE SEQUENCE</scope>
    <source>
        <strain evidence="4">YF14B1</strain>
    </source>
</reference>
<sequence length="340" mass="38654">MKIFFTLSTSLLLLGALFTAQAQTVTVKPATEFIISNEAKGVQTVLYIDEKYVTKGWKEFLKEYGKVETPKGSKNVYTVSVGKMPNLSFAPIAITSKITSNDGATTVFYSLKDDAAFITDPAHSKYSSAVDLLHDFGVRMYREQVNREVEVAQKELDKRIRTNEQLVRKGEGLQKDLEENKKDKISYDEQMVKNHNDSIQLVRDIILNKDEQKQTAEAYTKQQTVMTSVKSSLDSAGVVYVGKKKKDMPVEIQASEKELKAREKERDKAIKTGESLRKDQEKNGRQKTDLQNKLAKNAADRERIPKEIEANLKEQKKAQEEIEKQKKVVEQVRAKLNDIK</sequence>
<evidence type="ECO:0000313" key="4">
    <source>
        <dbReference type="EMBL" id="MDJ1483538.1"/>
    </source>
</evidence>
<evidence type="ECO:0000256" key="3">
    <source>
        <dbReference type="SAM" id="SignalP"/>
    </source>
</evidence>
<feature type="chain" id="PRO_5042107827" evidence="3">
    <location>
        <begin position="23"/>
        <end position="340"/>
    </location>
</feature>
<proteinExistence type="predicted"/>
<name>A0AAE3QUC9_9BACT</name>
<organism evidence="4 5">
    <name type="scientific">Xanthocytophaga flava</name>
    <dbReference type="NCBI Taxonomy" id="3048013"/>
    <lineage>
        <taxon>Bacteria</taxon>
        <taxon>Pseudomonadati</taxon>
        <taxon>Bacteroidota</taxon>
        <taxon>Cytophagia</taxon>
        <taxon>Cytophagales</taxon>
        <taxon>Rhodocytophagaceae</taxon>
        <taxon>Xanthocytophaga</taxon>
    </lineage>
</organism>
<keyword evidence="1" id="KW-0175">Coiled coil</keyword>
<evidence type="ECO:0000256" key="1">
    <source>
        <dbReference type="SAM" id="Coils"/>
    </source>
</evidence>